<proteinExistence type="predicted"/>
<dbReference type="PATRIC" id="fig|1297742.4.peg.5691"/>
<dbReference type="Pfam" id="PF13302">
    <property type="entry name" value="Acetyltransf_3"/>
    <property type="match status" value="1"/>
</dbReference>
<dbReference type="PANTHER" id="PTHR43441">
    <property type="entry name" value="RIBOSOMAL-PROTEIN-SERINE ACETYLTRANSFERASE"/>
    <property type="match status" value="1"/>
</dbReference>
<name>A0A0H4X474_9BACT</name>
<evidence type="ECO:0000313" key="2">
    <source>
        <dbReference type="EMBL" id="AKQ68683.1"/>
    </source>
</evidence>
<dbReference type="InterPro" id="IPR051908">
    <property type="entry name" value="Ribosomal_N-acetyltransferase"/>
</dbReference>
<dbReference type="GO" id="GO:1990189">
    <property type="term" value="F:protein N-terminal-serine acetyltransferase activity"/>
    <property type="evidence" value="ECO:0007669"/>
    <property type="project" value="TreeGrafter"/>
</dbReference>
<dbReference type="SUPFAM" id="SSF55729">
    <property type="entry name" value="Acyl-CoA N-acyltransferases (Nat)"/>
    <property type="match status" value="1"/>
</dbReference>
<dbReference type="PROSITE" id="PS51186">
    <property type="entry name" value="GNAT"/>
    <property type="match status" value="1"/>
</dbReference>
<dbReference type="KEGG" id="mym:A176_005595"/>
<protein>
    <submittedName>
        <fullName evidence="2">Acetyltransferase, GNAT family</fullName>
    </submittedName>
</protein>
<dbReference type="GO" id="GO:0005737">
    <property type="term" value="C:cytoplasm"/>
    <property type="evidence" value="ECO:0007669"/>
    <property type="project" value="TreeGrafter"/>
</dbReference>
<dbReference type="GO" id="GO:0008999">
    <property type="term" value="F:protein-N-terminal-alanine acetyltransferase activity"/>
    <property type="evidence" value="ECO:0007669"/>
    <property type="project" value="TreeGrafter"/>
</dbReference>
<evidence type="ECO:0000313" key="3">
    <source>
        <dbReference type="Proteomes" id="UP000009026"/>
    </source>
</evidence>
<evidence type="ECO:0000259" key="1">
    <source>
        <dbReference type="PROSITE" id="PS51186"/>
    </source>
</evidence>
<dbReference type="InterPro" id="IPR000182">
    <property type="entry name" value="GNAT_dom"/>
</dbReference>
<gene>
    <name evidence="2" type="ORF">A176_005595</name>
</gene>
<dbReference type="AlphaFoldDB" id="A0A0H4X474"/>
<sequence>MDFWLEMRAAPGARRFVDTDEDTRELLLRRILEAGVLGEPRARSFRWFVEVEGQLAGTVSARELSRVHGRVELGYMMADAYHGQGLCTRAVALMLEQLFTLPYLDRVWLTTLVENVGSQGVARKLGFALEGTLRAHCLFQGQRRDQQIWGLLRPEWELRRASLG</sequence>
<feature type="domain" description="N-acetyltransferase" evidence="1">
    <location>
        <begin position="1"/>
        <end position="154"/>
    </location>
</feature>
<accession>A0A0H4X474</accession>
<dbReference type="Gene3D" id="3.40.630.30">
    <property type="match status" value="1"/>
</dbReference>
<dbReference type="STRING" id="1297742.A176_005595"/>
<dbReference type="eggNOG" id="COG1670">
    <property type="taxonomic scope" value="Bacteria"/>
</dbReference>
<dbReference type="EMBL" id="CP012109">
    <property type="protein sequence ID" value="AKQ68683.1"/>
    <property type="molecule type" value="Genomic_DNA"/>
</dbReference>
<dbReference type="Proteomes" id="UP000009026">
    <property type="component" value="Chromosome"/>
</dbReference>
<dbReference type="InterPro" id="IPR016181">
    <property type="entry name" value="Acyl_CoA_acyltransferase"/>
</dbReference>
<organism evidence="2 3">
    <name type="scientific">Pseudomyxococcus hansupus</name>
    <dbReference type="NCBI Taxonomy" id="1297742"/>
    <lineage>
        <taxon>Bacteria</taxon>
        <taxon>Pseudomonadati</taxon>
        <taxon>Myxococcota</taxon>
        <taxon>Myxococcia</taxon>
        <taxon>Myxococcales</taxon>
        <taxon>Cystobacterineae</taxon>
        <taxon>Myxococcaceae</taxon>
        <taxon>Pseudomyxococcus</taxon>
    </lineage>
</organism>
<dbReference type="PANTHER" id="PTHR43441:SF2">
    <property type="entry name" value="FAMILY ACETYLTRANSFERASE, PUTATIVE (AFU_ORTHOLOGUE AFUA_7G00850)-RELATED"/>
    <property type="match status" value="1"/>
</dbReference>
<keyword evidence="2" id="KW-0808">Transferase</keyword>
<reference evidence="2 3" key="1">
    <citation type="journal article" date="2016" name="PLoS ONE">
        <title>Complete Genome Sequence and Comparative Genomics of a Novel Myxobacterium Myxococcus hansupus.</title>
        <authorList>
            <person name="Sharma G."/>
            <person name="Narwani T."/>
            <person name="Subramanian S."/>
        </authorList>
    </citation>
    <scope>NUCLEOTIDE SEQUENCE [LARGE SCALE GENOMIC DNA]</scope>
    <source>
        <strain evidence="3">mixupus</strain>
    </source>
</reference>
<keyword evidence="3" id="KW-1185">Reference proteome</keyword>